<dbReference type="InterPro" id="IPR053160">
    <property type="entry name" value="MFS_DHA3_Transporter"/>
</dbReference>
<keyword evidence="3 4" id="KW-0472">Membrane</keyword>
<name>A0A098QWX9_9SPIO</name>
<dbReference type="EMBL" id="JNUP01000059">
    <property type="protein sequence ID" value="KGE72219.1"/>
    <property type="molecule type" value="Genomic_DNA"/>
</dbReference>
<feature type="transmembrane region" description="Helical" evidence="4">
    <location>
        <begin position="309"/>
        <end position="326"/>
    </location>
</feature>
<comment type="caution">
    <text evidence="5">The sequence shown here is derived from an EMBL/GenBank/DDBJ whole genome shotgun (WGS) entry which is preliminary data.</text>
</comment>
<dbReference type="Pfam" id="PF07690">
    <property type="entry name" value="MFS_1"/>
    <property type="match status" value="1"/>
</dbReference>
<keyword evidence="2 4" id="KW-1133">Transmembrane helix</keyword>
<evidence type="ECO:0000313" key="5">
    <source>
        <dbReference type="EMBL" id="KGE72219.1"/>
    </source>
</evidence>
<feature type="transmembrane region" description="Helical" evidence="4">
    <location>
        <begin position="372"/>
        <end position="394"/>
    </location>
</feature>
<dbReference type="CDD" id="cd06174">
    <property type="entry name" value="MFS"/>
    <property type="match status" value="1"/>
</dbReference>
<dbReference type="PANTHER" id="PTHR23530">
    <property type="entry name" value="TRANSPORT PROTEIN-RELATED"/>
    <property type="match status" value="1"/>
</dbReference>
<organism evidence="5 6">
    <name type="scientific">Spirochaeta lutea</name>
    <dbReference type="NCBI Taxonomy" id="1480694"/>
    <lineage>
        <taxon>Bacteria</taxon>
        <taxon>Pseudomonadati</taxon>
        <taxon>Spirochaetota</taxon>
        <taxon>Spirochaetia</taxon>
        <taxon>Spirochaetales</taxon>
        <taxon>Spirochaetaceae</taxon>
        <taxon>Spirochaeta</taxon>
    </lineage>
</organism>
<dbReference type="STRING" id="1480694.DC28_07495"/>
<feature type="transmembrane region" description="Helical" evidence="4">
    <location>
        <begin position="47"/>
        <end position="67"/>
    </location>
</feature>
<dbReference type="InterPro" id="IPR036259">
    <property type="entry name" value="MFS_trans_sf"/>
</dbReference>
<dbReference type="Gene3D" id="1.20.1250.20">
    <property type="entry name" value="MFS general substrate transporter like domains"/>
    <property type="match status" value="1"/>
</dbReference>
<feature type="transmembrane region" description="Helical" evidence="4">
    <location>
        <begin position="347"/>
        <end position="366"/>
    </location>
</feature>
<dbReference type="SUPFAM" id="SSF103473">
    <property type="entry name" value="MFS general substrate transporter"/>
    <property type="match status" value="1"/>
</dbReference>
<reference evidence="5 6" key="1">
    <citation type="submission" date="2014-05" db="EMBL/GenBank/DDBJ databases">
        <title>De novo Genome Sequence of Spirocheata sp.</title>
        <authorList>
            <person name="Shivani Y."/>
            <person name="Subhash Y."/>
            <person name="Tushar L."/>
            <person name="Sasikala C."/>
            <person name="Ramana C.V."/>
        </authorList>
    </citation>
    <scope>NUCLEOTIDE SEQUENCE [LARGE SCALE GENOMIC DNA]</scope>
    <source>
        <strain evidence="5 6">JC230</strain>
    </source>
</reference>
<keyword evidence="1 4" id="KW-0812">Transmembrane</keyword>
<keyword evidence="6" id="KW-1185">Reference proteome</keyword>
<protein>
    <recommendedName>
        <fullName evidence="7">Major facilitator superfamily (MFS) profile domain-containing protein</fullName>
    </recommendedName>
</protein>
<evidence type="ECO:0000256" key="3">
    <source>
        <dbReference type="ARBA" id="ARBA00023136"/>
    </source>
</evidence>
<dbReference type="GO" id="GO:0022857">
    <property type="term" value="F:transmembrane transporter activity"/>
    <property type="evidence" value="ECO:0007669"/>
    <property type="project" value="InterPro"/>
</dbReference>
<evidence type="ECO:0008006" key="7">
    <source>
        <dbReference type="Google" id="ProtNLM"/>
    </source>
</evidence>
<evidence type="ECO:0000256" key="1">
    <source>
        <dbReference type="ARBA" id="ARBA00022692"/>
    </source>
</evidence>
<feature type="transmembrane region" description="Helical" evidence="4">
    <location>
        <begin position="254"/>
        <end position="273"/>
    </location>
</feature>
<feature type="transmembrane region" description="Helical" evidence="4">
    <location>
        <begin position="12"/>
        <end position="35"/>
    </location>
</feature>
<sequence>MKTGKQRKKRNTAGLLSSLYAYSFFADFVLIFPLYGVMISQSGIQPWQVAMLFALWSVTTFVLEVPSGVWADRYSRRNILVLGQVFRGAAFGLWLMLPNFLGFLIGFILWGVECALRSGTFEALLYDELAALGREAEFTKVFGRTRAISSGAMVAAAVLASPAVLLGYPVILGMSCFASVAAALCLRLVPETEKQDSTQEDQPGFVMMLTQGVKTIQHTPGVFGLLMFVSLALVFSGALEEYWAIVADQAGMPAYWLGLYIAGITGAEALAGLLAHRFTGLTAPWFYLLFAVTGGLLILTGMIFTPPALAIILGFVFISGIIQTVYEGRLQEAIPSSLRATLSSFKGLLVELKALALYAAIGGLAQASGYSVSLAVLGGVILLAGLGFLVFTFLRKVL</sequence>
<accession>A0A098QWX9</accession>
<dbReference type="InterPro" id="IPR011701">
    <property type="entry name" value="MFS"/>
</dbReference>
<feature type="transmembrane region" description="Helical" evidence="4">
    <location>
        <begin position="285"/>
        <end position="303"/>
    </location>
</feature>
<dbReference type="AlphaFoldDB" id="A0A098QWX9"/>
<evidence type="ECO:0000256" key="2">
    <source>
        <dbReference type="ARBA" id="ARBA00022989"/>
    </source>
</evidence>
<proteinExistence type="predicted"/>
<dbReference type="eggNOG" id="COG2814">
    <property type="taxonomic scope" value="Bacteria"/>
</dbReference>
<dbReference type="Proteomes" id="UP000029692">
    <property type="component" value="Unassembled WGS sequence"/>
</dbReference>
<gene>
    <name evidence="5" type="ORF">DC28_07495</name>
</gene>
<feature type="transmembrane region" description="Helical" evidence="4">
    <location>
        <begin position="171"/>
        <end position="189"/>
    </location>
</feature>
<dbReference type="PANTHER" id="PTHR23530:SF1">
    <property type="entry name" value="PERMEASE, MAJOR FACILITATOR SUPERFAMILY-RELATED"/>
    <property type="match status" value="1"/>
</dbReference>
<evidence type="ECO:0000313" key="6">
    <source>
        <dbReference type="Proteomes" id="UP000029692"/>
    </source>
</evidence>
<evidence type="ECO:0000256" key="4">
    <source>
        <dbReference type="SAM" id="Phobius"/>
    </source>
</evidence>
<dbReference type="RefSeq" id="WP_037547341.1">
    <property type="nucleotide sequence ID" value="NZ_JNUP01000059.1"/>
</dbReference>
<feature type="transmembrane region" description="Helical" evidence="4">
    <location>
        <begin position="221"/>
        <end position="239"/>
    </location>
</feature>
<dbReference type="OrthoDB" id="9816124at2"/>